<keyword evidence="2" id="KW-1185">Reference proteome</keyword>
<dbReference type="Proteomes" id="UP000789572">
    <property type="component" value="Unassembled WGS sequence"/>
</dbReference>
<proteinExistence type="predicted"/>
<organism evidence="1 2">
    <name type="scientific">Paraglomus occultum</name>
    <dbReference type="NCBI Taxonomy" id="144539"/>
    <lineage>
        <taxon>Eukaryota</taxon>
        <taxon>Fungi</taxon>
        <taxon>Fungi incertae sedis</taxon>
        <taxon>Mucoromycota</taxon>
        <taxon>Glomeromycotina</taxon>
        <taxon>Glomeromycetes</taxon>
        <taxon>Paraglomerales</taxon>
        <taxon>Paraglomeraceae</taxon>
        <taxon>Paraglomus</taxon>
    </lineage>
</organism>
<feature type="non-terminal residue" evidence="1">
    <location>
        <position position="54"/>
    </location>
</feature>
<protein>
    <submittedName>
        <fullName evidence="1">10713_t:CDS:1</fullName>
    </submittedName>
</protein>
<reference evidence="1" key="1">
    <citation type="submission" date="2021-06" db="EMBL/GenBank/DDBJ databases">
        <authorList>
            <person name="Kallberg Y."/>
            <person name="Tangrot J."/>
            <person name="Rosling A."/>
        </authorList>
    </citation>
    <scope>NUCLEOTIDE SEQUENCE</scope>
    <source>
        <strain evidence="1">IA702</strain>
    </source>
</reference>
<gene>
    <name evidence="1" type="ORF">POCULU_LOCUS10020</name>
</gene>
<evidence type="ECO:0000313" key="2">
    <source>
        <dbReference type="Proteomes" id="UP000789572"/>
    </source>
</evidence>
<dbReference type="EMBL" id="CAJVPJ010004473">
    <property type="protein sequence ID" value="CAG8652407.1"/>
    <property type="molecule type" value="Genomic_DNA"/>
</dbReference>
<sequence length="54" mass="6357">VVEYVCILLHHTVDSLQQMMQACFDLADPISIWVRTFYCISMPQKNTNNNFLHQ</sequence>
<evidence type="ECO:0000313" key="1">
    <source>
        <dbReference type="EMBL" id="CAG8652407.1"/>
    </source>
</evidence>
<comment type="caution">
    <text evidence="1">The sequence shown here is derived from an EMBL/GenBank/DDBJ whole genome shotgun (WGS) entry which is preliminary data.</text>
</comment>
<dbReference type="AlphaFoldDB" id="A0A9N9H785"/>
<accession>A0A9N9H785</accession>
<name>A0A9N9H785_9GLOM</name>